<accession>A0ACB8CN51</accession>
<proteinExistence type="predicted"/>
<keyword evidence="2" id="KW-1185">Reference proteome</keyword>
<reference evidence="1" key="1">
    <citation type="submission" date="2020-05" db="EMBL/GenBank/DDBJ databases">
        <title>Large-scale comparative analyses of tick genomes elucidate their genetic diversity and vector capacities.</title>
        <authorList>
            <person name="Jia N."/>
            <person name="Wang J."/>
            <person name="Shi W."/>
            <person name="Du L."/>
            <person name="Sun Y."/>
            <person name="Zhan W."/>
            <person name="Jiang J."/>
            <person name="Wang Q."/>
            <person name="Zhang B."/>
            <person name="Ji P."/>
            <person name="Sakyi L.B."/>
            <person name="Cui X."/>
            <person name="Yuan T."/>
            <person name="Jiang B."/>
            <person name="Yang W."/>
            <person name="Lam T.T.-Y."/>
            <person name="Chang Q."/>
            <person name="Ding S."/>
            <person name="Wang X."/>
            <person name="Zhu J."/>
            <person name="Ruan X."/>
            <person name="Zhao L."/>
            <person name="Wei J."/>
            <person name="Que T."/>
            <person name="Du C."/>
            <person name="Cheng J."/>
            <person name="Dai P."/>
            <person name="Han X."/>
            <person name="Huang E."/>
            <person name="Gao Y."/>
            <person name="Liu J."/>
            <person name="Shao H."/>
            <person name="Ye R."/>
            <person name="Li L."/>
            <person name="Wei W."/>
            <person name="Wang X."/>
            <person name="Wang C."/>
            <person name="Yang T."/>
            <person name="Huo Q."/>
            <person name="Li W."/>
            <person name="Guo W."/>
            <person name="Chen H."/>
            <person name="Zhou L."/>
            <person name="Ni X."/>
            <person name="Tian J."/>
            <person name="Zhou Y."/>
            <person name="Sheng Y."/>
            <person name="Liu T."/>
            <person name="Pan Y."/>
            <person name="Xia L."/>
            <person name="Li J."/>
            <person name="Zhao F."/>
            <person name="Cao W."/>
        </authorList>
    </citation>
    <scope>NUCLEOTIDE SEQUENCE</scope>
    <source>
        <strain evidence="1">Dsil-2018</strain>
    </source>
</reference>
<dbReference type="EMBL" id="CM023475">
    <property type="protein sequence ID" value="KAH7946353.1"/>
    <property type="molecule type" value="Genomic_DNA"/>
</dbReference>
<sequence>MCTDVFVMDYSLSAILYERIWKMDLEFYADFSAVGHYSAQTCLKSMSARKNKVPKQIKFQLDLPTRGDLMGGEPGGGTLIAPENIKRELPDDLPPSSGPRSLGSMQKVPSLSDLSEESSLAKMMSMSQLPEKESSAFDGTGKIASVFWLETAAGMTCVRTSQTVARLQAERKKEKKGKEPAVSAYANRIRYLVRIVGVPLSRHQLARTRSTYPLLHASERADDSSIDIVDSAQVEGALNLISIAVVSAIMRTRALCAVYRRPFLVCRLLNSYVSSHGRCSGSVCSFLSADAAGLSEPQCVTKKTSPPRRNDE</sequence>
<gene>
    <name evidence="1" type="ORF">HPB49_023414</name>
</gene>
<dbReference type="Proteomes" id="UP000821865">
    <property type="component" value="Chromosome 6"/>
</dbReference>
<evidence type="ECO:0000313" key="1">
    <source>
        <dbReference type="EMBL" id="KAH7946353.1"/>
    </source>
</evidence>
<name>A0ACB8CN51_DERSI</name>
<evidence type="ECO:0000313" key="2">
    <source>
        <dbReference type="Proteomes" id="UP000821865"/>
    </source>
</evidence>
<comment type="caution">
    <text evidence="1">The sequence shown here is derived from an EMBL/GenBank/DDBJ whole genome shotgun (WGS) entry which is preliminary data.</text>
</comment>
<organism evidence="1 2">
    <name type="scientific">Dermacentor silvarum</name>
    <name type="common">Tick</name>
    <dbReference type="NCBI Taxonomy" id="543639"/>
    <lineage>
        <taxon>Eukaryota</taxon>
        <taxon>Metazoa</taxon>
        <taxon>Ecdysozoa</taxon>
        <taxon>Arthropoda</taxon>
        <taxon>Chelicerata</taxon>
        <taxon>Arachnida</taxon>
        <taxon>Acari</taxon>
        <taxon>Parasitiformes</taxon>
        <taxon>Ixodida</taxon>
        <taxon>Ixodoidea</taxon>
        <taxon>Ixodidae</taxon>
        <taxon>Rhipicephalinae</taxon>
        <taxon>Dermacentor</taxon>
    </lineage>
</organism>
<protein>
    <submittedName>
        <fullName evidence="1">Uncharacterized protein</fullName>
    </submittedName>
</protein>